<dbReference type="CDD" id="cd00176">
    <property type="entry name" value="SPEC"/>
    <property type="match status" value="1"/>
</dbReference>
<keyword evidence="2 7" id="KW-0812">Transmembrane</keyword>
<comment type="subcellular location">
    <subcellularLocation>
        <location evidence="6">Nucleus outer membrane</location>
        <topology evidence="6">Single-pass type IV membrane protein</topology>
    </subcellularLocation>
</comment>
<name>A0ABD0X192_UMBPY</name>
<feature type="region of interest" description="Disordered" evidence="8">
    <location>
        <begin position="34"/>
        <end position="55"/>
    </location>
</feature>
<feature type="region of interest" description="Disordered" evidence="8">
    <location>
        <begin position="470"/>
        <end position="494"/>
    </location>
</feature>
<feature type="topological domain" description="Perinuclear space" evidence="7">
    <location>
        <begin position="669"/>
        <end position="697"/>
    </location>
</feature>
<feature type="topological domain" description="Cytoplasmic" evidence="7">
    <location>
        <begin position="1"/>
        <end position="647"/>
    </location>
</feature>
<comment type="similarity">
    <text evidence="1">Belongs to the nesprin family.</text>
</comment>
<dbReference type="PANTHER" id="PTHR21640:SF1">
    <property type="entry name" value="NESPRIN-4"/>
    <property type="match status" value="1"/>
</dbReference>
<gene>
    <name evidence="10" type="ORF">UPYG_G00195400</name>
</gene>
<keyword evidence="5" id="KW-0539">Nucleus</keyword>
<dbReference type="InterPro" id="IPR018159">
    <property type="entry name" value="Spectrin/alpha-actinin"/>
</dbReference>
<reference evidence="10 11" key="1">
    <citation type="submission" date="2024-06" db="EMBL/GenBank/DDBJ databases">
        <authorList>
            <person name="Pan Q."/>
            <person name="Wen M."/>
            <person name="Jouanno E."/>
            <person name="Zahm M."/>
            <person name="Klopp C."/>
            <person name="Cabau C."/>
            <person name="Louis A."/>
            <person name="Berthelot C."/>
            <person name="Parey E."/>
            <person name="Roest Crollius H."/>
            <person name="Montfort J."/>
            <person name="Robinson-Rechavi M."/>
            <person name="Bouchez O."/>
            <person name="Lampietro C."/>
            <person name="Lopez Roques C."/>
            <person name="Donnadieu C."/>
            <person name="Postlethwait J."/>
            <person name="Bobe J."/>
            <person name="Verreycken H."/>
            <person name="Guiguen Y."/>
        </authorList>
    </citation>
    <scope>NUCLEOTIDE SEQUENCE [LARGE SCALE GENOMIC DNA]</scope>
    <source>
        <strain evidence="10">Up_M1</strain>
        <tissue evidence="10">Testis</tissue>
    </source>
</reference>
<feature type="domain" description="KASH" evidence="9">
    <location>
        <begin position="639"/>
        <end position="697"/>
    </location>
</feature>
<dbReference type="InterPro" id="IPR030268">
    <property type="entry name" value="SYNE4"/>
</dbReference>
<keyword evidence="11" id="KW-1185">Reference proteome</keyword>
<evidence type="ECO:0000256" key="3">
    <source>
        <dbReference type="ARBA" id="ARBA00022989"/>
    </source>
</evidence>
<accession>A0ABD0X192</accession>
<evidence type="ECO:0000256" key="7">
    <source>
        <dbReference type="PROSITE-ProRule" id="PRU00385"/>
    </source>
</evidence>
<evidence type="ECO:0000259" key="9">
    <source>
        <dbReference type="PROSITE" id="PS51049"/>
    </source>
</evidence>
<dbReference type="SUPFAM" id="SSF46966">
    <property type="entry name" value="Spectrin repeat"/>
    <property type="match status" value="2"/>
</dbReference>
<evidence type="ECO:0000313" key="10">
    <source>
        <dbReference type="EMBL" id="KAL0972841.1"/>
    </source>
</evidence>
<dbReference type="SMART" id="SM01249">
    <property type="entry name" value="KASH"/>
    <property type="match status" value="1"/>
</dbReference>
<protein>
    <recommendedName>
        <fullName evidence="9">KASH domain-containing protein</fullName>
    </recommendedName>
</protein>
<comment type="caution">
    <text evidence="10">The sequence shown here is derived from an EMBL/GenBank/DDBJ whole genome shotgun (WGS) entry which is preliminary data.</text>
</comment>
<dbReference type="InterPro" id="IPR012315">
    <property type="entry name" value="KASH"/>
</dbReference>
<feature type="region of interest" description="Disordered" evidence="8">
    <location>
        <begin position="419"/>
        <end position="438"/>
    </location>
</feature>
<evidence type="ECO:0000256" key="5">
    <source>
        <dbReference type="ARBA" id="ARBA00023242"/>
    </source>
</evidence>
<dbReference type="GO" id="GO:0005640">
    <property type="term" value="C:nuclear outer membrane"/>
    <property type="evidence" value="ECO:0007669"/>
    <property type="project" value="UniProtKB-SubCell"/>
</dbReference>
<organism evidence="10 11">
    <name type="scientific">Umbra pygmaea</name>
    <name type="common">Eastern mudminnow</name>
    <dbReference type="NCBI Taxonomy" id="75934"/>
    <lineage>
        <taxon>Eukaryota</taxon>
        <taxon>Metazoa</taxon>
        <taxon>Chordata</taxon>
        <taxon>Craniata</taxon>
        <taxon>Vertebrata</taxon>
        <taxon>Euteleostomi</taxon>
        <taxon>Actinopterygii</taxon>
        <taxon>Neopterygii</taxon>
        <taxon>Teleostei</taxon>
        <taxon>Protacanthopterygii</taxon>
        <taxon>Esociformes</taxon>
        <taxon>Umbridae</taxon>
        <taxon>Umbra</taxon>
    </lineage>
</organism>
<sequence length="697" mass="78052">MVSGGCGFELPVTEFPANGAIKCQEFSCVKLSCKPKSWSPPSDRPEPTLPEEMPLPVGSHGDRCPCLTRGGVNSEEDDECPVTTRPVNSLLGLDAHLEPAQPLLSNSQFLPLVEISEEPRASLPLTDCLIQDGCPPLDGCVQLERKWVLWHEFMKEYYSLNDWLQLAERLADTPRTSCMPFITAKEELRKFENLRAEAGARLGQLDGLTWMNRTLTRLFDGAMRCRLLGMARDCGQRWDRLSGTVESVCRRLKHSVFQREEFDSQRQEMAVWLSDMDLRLTEVEHSSGRDTCDKMRDLQSFQEAVGVNTGRLNSLLERGEALIQKSEPEDAQDIEAGLQDLLLYCAHVFEGVGRLHTRLLSMRLVFDDDWVLTAASDSGCPSESLLEEDRVFEKSGAPRDSSPNHDYLVLEWDPSVDIGGQVSQDDADSSYYSTNTDREKPLARDCVKRRSYLSSLGSQSDMSNVWATNPEKSEHQIQSDPEVLSPSTVRDGQHTGHWAASTLDRPSQEPVTFDPSRISAWLGQTDRHTVPSVVLGRAFSKAVQTDDNHQCGVCTEQSQRFDNILLQTQTQELRLAPCSSLSCDRHHQSDRTTCRFQPQSLEEEEPSCNASWEAKVLSDQRQGGGPNRQPQCSRWSLGACWMADTLWSPAVLVTLLAVFLALLAWPPTQIDPSCHRSNSLARSFHMALRYVNGPPPT</sequence>
<dbReference type="EMBL" id="JAGEUA010000006">
    <property type="protein sequence ID" value="KAL0972841.1"/>
    <property type="molecule type" value="Genomic_DNA"/>
</dbReference>
<dbReference type="SMART" id="SM00150">
    <property type="entry name" value="SPEC"/>
    <property type="match status" value="2"/>
</dbReference>
<evidence type="ECO:0000256" key="4">
    <source>
        <dbReference type="ARBA" id="ARBA00023136"/>
    </source>
</evidence>
<dbReference type="Proteomes" id="UP001557470">
    <property type="component" value="Unassembled WGS sequence"/>
</dbReference>
<dbReference type="PROSITE" id="PS51049">
    <property type="entry name" value="KASH"/>
    <property type="match status" value="1"/>
</dbReference>
<evidence type="ECO:0000256" key="2">
    <source>
        <dbReference type="ARBA" id="ARBA00022692"/>
    </source>
</evidence>
<dbReference type="Gene3D" id="1.20.58.60">
    <property type="match status" value="1"/>
</dbReference>
<keyword evidence="4 7" id="KW-0472">Membrane</keyword>
<dbReference type="PANTHER" id="PTHR21640">
    <property type="match status" value="1"/>
</dbReference>
<proteinExistence type="inferred from homology"/>
<keyword evidence="3" id="KW-1133">Transmembrane helix</keyword>
<dbReference type="AlphaFoldDB" id="A0ABD0X192"/>
<evidence type="ECO:0000256" key="6">
    <source>
        <dbReference type="ARBA" id="ARBA00046312"/>
    </source>
</evidence>
<dbReference type="Pfam" id="PF10541">
    <property type="entry name" value="KASH"/>
    <property type="match status" value="1"/>
</dbReference>
<evidence type="ECO:0000313" key="11">
    <source>
        <dbReference type="Proteomes" id="UP001557470"/>
    </source>
</evidence>
<evidence type="ECO:0000256" key="8">
    <source>
        <dbReference type="SAM" id="MobiDB-lite"/>
    </source>
</evidence>
<evidence type="ECO:0000256" key="1">
    <source>
        <dbReference type="ARBA" id="ARBA00008619"/>
    </source>
</evidence>